<dbReference type="PRINTS" id="PR01264">
    <property type="entry name" value="MECHCHANNEL"/>
</dbReference>
<dbReference type="OrthoDB" id="9810350at2"/>
<keyword evidence="4 10" id="KW-1003">Cell membrane</keyword>
<comment type="subunit">
    <text evidence="10">Homopentamer.</text>
</comment>
<evidence type="ECO:0000256" key="8">
    <source>
        <dbReference type="ARBA" id="ARBA00023136"/>
    </source>
</evidence>
<comment type="similarity">
    <text evidence="2 10">Belongs to the MscL family.</text>
</comment>
<evidence type="ECO:0000313" key="12">
    <source>
        <dbReference type="Proteomes" id="UP000275048"/>
    </source>
</evidence>
<dbReference type="InterPro" id="IPR036019">
    <property type="entry name" value="MscL_channel"/>
</dbReference>
<dbReference type="HAMAP" id="MF_00115">
    <property type="entry name" value="MscL"/>
    <property type="match status" value="1"/>
</dbReference>
<keyword evidence="12" id="KW-1185">Reference proteome</keyword>
<dbReference type="RefSeq" id="WP_122937871.1">
    <property type="nucleotide sequence ID" value="NZ_JBHSNT010000099.1"/>
</dbReference>
<feature type="transmembrane region" description="Helical" evidence="10">
    <location>
        <begin position="12"/>
        <end position="34"/>
    </location>
</feature>
<sequence>MKGFREFILRGNVIDLAVAVVIGAAFTAVVNSIVQNVFNPLIGALFNAESLNDALVLSIPTLDGKSADVRFGAVLGAIITFLIVAAVVYFVFVMPMNLLKEHAEARRKAGESTAKDPETELTVLAEIRDLLAEQRAMSADSGTRRHEQ</sequence>
<dbReference type="GO" id="GO:0008381">
    <property type="term" value="F:mechanosensitive monoatomic ion channel activity"/>
    <property type="evidence" value="ECO:0007669"/>
    <property type="project" value="UniProtKB-UniRule"/>
</dbReference>
<dbReference type="Gene3D" id="1.10.1200.120">
    <property type="entry name" value="Large-conductance mechanosensitive channel, MscL, domain 1"/>
    <property type="match status" value="1"/>
</dbReference>
<evidence type="ECO:0000256" key="2">
    <source>
        <dbReference type="ARBA" id="ARBA00007254"/>
    </source>
</evidence>
<accession>A0A3M8A4E4</accession>
<comment type="subcellular location">
    <subcellularLocation>
        <location evidence="1 10">Cell membrane</location>
        <topology evidence="1 10">Multi-pass membrane protein</topology>
    </subcellularLocation>
</comment>
<dbReference type="AlphaFoldDB" id="A0A3M8A4E4"/>
<dbReference type="InterPro" id="IPR037673">
    <property type="entry name" value="MSC/AndL"/>
</dbReference>
<dbReference type="EMBL" id="RHHB01000038">
    <property type="protein sequence ID" value="RNB46074.1"/>
    <property type="molecule type" value="Genomic_DNA"/>
</dbReference>
<evidence type="ECO:0000256" key="10">
    <source>
        <dbReference type="HAMAP-Rule" id="MF_00115"/>
    </source>
</evidence>
<evidence type="ECO:0000313" key="11">
    <source>
        <dbReference type="EMBL" id="RNB46074.1"/>
    </source>
</evidence>
<dbReference type="InterPro" id="IPR019823">
    <property type="entry name" value="Mechanosensitive_channel_CS"/>
</dbReference>
<feature type="transmembrane region" description="Helical" evidence="10">
    <location>
        <begin position="71"/>
        <end position="92"/>
    </location>
</feature>
<keyword evidence="3 10" id="KW-0813">Transport</keyword>
<dbReference type="SUPFAM" id="SSF81330">
    <property type="entry name" value="Gated mechanosensitive channel"/>
    <property type="match status" value="1"/>
</dbReference>
<dbReference type="PANTHER" id="PTHR30266:SF2">
    <property type="entry name" value="LARGE-CONDUCTANCE MECHANOSENSITIVE CHANNEL"/>
    <property type="match status" value="1"/>
</dbReference>
<dbReference type="PROSITE" id="PS01327">
    <property type="entry name" value="MSCL"/>
    <property type="match status" value="1"/>
</dbReference>
<keyword evidence="9 10" id="KW-0407">Ion channel</keyword>
<evidence type="ECO:0000256" key="9">
    <source>
        <dbReference type="ARBA" id="ARBA00023303"/>
    </source>
</evidence>
<dbReference type="InterPro" id="IPR001185">
    <property type="entry name" value="MS_channel"/>
</dbReference>
<keyword evidence="5 10" id="KW-0812">Transmembrane</keyword>
<evidence type="ECO:0000256" key="4">
    <source>
        <dbReference type="ARBA" id="ARBA00022475"/>
    </source>
</evidence>
<keyword evidence="7 10" id="KW-0406">Ion transport</keyword>
<proteinExistence type="inferred from homology"/>
<evidence type="ECO:0000256" key="7">
    <source>
        <dbReference type="ARBA" id="ARBA00023065"/>
    </source>
</evidence>
<dbReference type="PANTHER" id="PTHR30266">
    <property type="entry name" value="MECHANOSENSITIVE CHANNEL MSCL"/>
    <property type="match status" value="1"/>
</dbReference>
<protein>
    <recommendedName>
        <fullName evidence="10">Large-conductance mechanosensitive channel</fullName>
    </recommendedName>
</protein>
<evidence type="ECO:0000256" key="3">
    <source>
        <dbReference type="ARBA" id="ARBA00022448"/>
    </source>
</evidence>
<dbReference type="GO" id="GO:0005886">
    <property type="term" value="C:plasma membrane"/>
    <property type="evidence" value="ECO:0007669"/>
    <property type="project" value="UniProtKB-SubCell"/>
</dbReference>
<evidence type="ECO:0000256" key="5">
    <source>
        <dbReference type="ARBA" id="ARBA00022692"/>
    </source>
</evidence>
<organism evidence="11 12">
    <name type="scientific">Agromyces tardus</name>
    <dbReference type="NCBI Taxonomy" id="2583849"/>
    <lineage>
        <taxon>Bacteria</taxon>
        <taxon>Bacillati</taxon>
        <taxon>Actinomycetota</taxon>
        <taxon>Actinomycetes</taxon>
        <taxon>Micrococcales</taxon>
        <taxon>Microbacteriaceae</taxon>
        <taxon>Agromyces</taxon>
    </lineage>
</organism>
<comment type="caution">
    <text evidence="11">The sequence shown here is derived from an EMBL/GenBank/DDBJ whole genome shotgun (WGS) entry which is preliminary data.</text>
</comment>
<keyword evidence="6 10" id="KW-1133">Transmembrane helix</keyword>
<gene>
    <name evidence="10 11" type="primary">mscL</name>
    <name evidence="11" type="ORF">EDM22_14720</name>
</gene>
<dbReference type="NCBIfam" id="TIGR00220">
    <property type="entry name" value="mscL"/>
    <property type="match status" value="1"/>
</dbReference>
<comment type="function">
    <text evidence="10">Channel that opens in response to stretch forces in the membrane lipid bilayer. May participate in the regulation of osmotic pressure changes within the cell.</text>
</comment>
<evidence type="ECO:0000256" key="1">
    <source>
        <dbReference type="ARBA" id="ARBA00004651"/>
    </source>
</evidence>
<reference evidence="11 12" key="1">
    <citation type="submission" date="2018-10" db="EMBL/GenBank/DDBJ databases">
        <title>Isolation, diversity and antibacterial activity of antinobacteria from the wheat rhizosphere soil.</title>
        <authorList>
            <person name="Sun T."/>
        </authorList>
    </citation>
    <scope>NUCLEOTIDE SEQUENCE [LARGE SCALE GENOMIC DNA]</scope>
    <source>
        <strain evidence="11 12">SJ-23</strain>
    </source>
</reference>
<name>A0A3M8A4E4_9MICO</name>
<dbReference type="Pfam" id="PF01741">
    <property type="entry name" value="MscL"/>
    <property type="match status" value="1"/>
</dbReference>
<evidence type="ECO:0000256" key="6">
    <source>
        <dbReference type="ARBA" id="ARBA00022989"/>
    </source>
</evidence>
<keyword evidence="8 10" id="KW-0472">Membrane</keyword>
<dbReference type="Proteomes" id="UP000275048">
    <property type="component" value="Unassembled WGS sequence"/>
</dbReference>